<protein>
    <submittedName>
        <fullName evidence="2">Nucleotidyltransferase domain-containing protein</fullName>
    </submittedName>
</protein>
<dbReference type="InterPro" id="IPR052548">
    <property type="entry name" value="Type_VII_TA_antitoxin"/>
</dbReference>
<evidence type="ECO:0000313" key="3">
    <source>
        <dbReference type="Proteomes" id="UP001525890"/>
    </source>
</evidence>
<name>A0ABT2MYL9_9CYAN</name>
<dbReference type="InterPro" id="IPR043519">
    <property type="entry name" value="NT_sf"/>
</dbReference>
<evidence type="ECO:0000313" key="2">
    <source>
        <dbReference type="EMBL" id="MCT7969075.1"/>
    </source>
</evidence>
<dbReference type="Pfam" id="PF01909">
    <property type="entry name" value="NTP_transf_2"/>
    <property type="match status" value="1"/>
</dbReference>
<dbReference type="Proteomes" id="UP001525890">
    <property type="component" value="Unassembled WGS sequence"/>
</dbReference>
<dbReference type="SUPFAM" id="SSF81301">
    <property type="entry name" value="Nucleotidyltransferase"/>
    <property type="match status" value="1"/>
</dbReference>
<proteinExistence type="predicted"/>
<keyword evidence="3" id="KW-1185">Reference proteome</keyword>
<organism evidence="2 3">
    <name type="scientific">Laspinema palackyanum D2a</name>
    <dbReference type="NCBI Taxonomy" id="2953684"/>
    <lineage>
        <taxon>Bacteria</taxon>
        <taxon>Bacillati</taxon>
        <taxon>Cyanobacteriota</taxon>
        <taxon>Cyanophyceae</taxon>
        <taxon>Oscillatoriophycideae</taxon>
        <taxon>Oscillatoriales</taxon>
        <taxon>Laspinemataceae</taxon>
        <taxon>Laspinema</taxon>
        <taxon>Laspinema palackyanum</taxon>
    </lineage>
</organism>
<accession>A0ABT2MYL9</accession>
<dbReference type="EMBL" id="JAMXFF010000042">
    <property type="protein sequence ID" value="MCT7969075.1"/>
    <property type="molecule type" value="Genomic_DNA"/>
</dbReference>
<dbReference type="PANTHER" id="PTHR33933:SF1">
    <property type="entry name" value="PROTEIN ADENYLYLTRANSFERASE MNTA-RELATED"/>
    <property type="match status" value="1"/>
</dbReference>
<dbReference type="InterPro" id="IPR002934">
    <property type="entry name" value="Polymerase_NTP_transf_dom"/>
</dbReference>
<feature type="domain" description="Polymerase nucleotidyl transferase" evidence="1">
    <location>
        <begin position="8"/>
        <end position="58"/>
    </location>
</feature>
<dbReference type="CDD" id="cd05403">
    <property type="entry name" value="NT_KNTase_like"/>
    <property type="match status" value="1"/>
</dbReference>
<gene>
    <name evidence="2" type="ORF">NG799_22435</name>
</gene>
<dbReference type="RefSeq" id="WP_368008550.1">
    <property type="nucleotide sequence ID" value="NZ_JAMXFF010000042.1"/>
</dbReference>
<reference evidence="2 3" key="1">
    <citation type="journal article" date="2022" name="Front. Microbiol.">
        <title>High genomic differentiation and limited gene flow indicate recent cryptic speciation within the genus Laspinema (cyanobacteria).</title>
        <authorList>
            <person name="Stanojkovic A."/>
            <person name="Skoupy S."/>
            <person name="Skaloud P."/>
            <person name="Dvorak P."/>
        </authorList>
    </citation>
    <scope>NUCLEOTIDE SEQUENCE [LARGE SCALE GENOMIC DNA]</scope>
    <source>
        <strain evidence="2 3">D2a</strain>
    </source>
</reference>
<sequence>MNQQELLDRLKQTVHEVEPEAEIILFGSRARGDAASDSDWDFLILLNGEVDPDRSLAVRDRLYHLEWDCGKVLTSIVRSRQDWQTPLYQSTRLYQSIQEHGILL</sequence>
<comment type="caution">
    <text evidence="2">The sequence shown here is derived from an EMBL/GenBank/DDBJ whole genome shotgun (WGS) entry which is preliminary data.</text>
</comment>
<dbReference type="Gene3D" id="3.30.460.10">
    <property type="entry name" value="Beta Polymerase, domain 2"/>
    <property type="match status" value="1"/>
</dbReference>
<evidence type="ECO:0000259" key="1">
    <source>
        <dbReference type="Pfam" id="PF01909"/>
    </source>
</evidence>
<dbReference type="PANTHER" id="PTHR33933">
    <property type="entry name" value="NUCLEOTIDYLTRANSFERASE"/>
    <property type="match status" value="1"/>
</dbReference>